<dbReference type="GO" id="GO:0016779">
    <property type="term" value="F:nucleotidyltransferase activity"/>
    <property type="evidence" value="ECO:0007669"/>
    <property type="project" value="UniProtKB-KW"/>
</dbReference>
<dbReference type="InterPro" id="IPR014729">
    <property type="entry name" value="Rossmann-like_a/b/a_fold"/>
</dbReference>
<sequence length="171" mass="18479">MTENSGFESTASKIVSRAEAVAQVKRWRAEGKRIAYTNGCFDIIHAGHVRTLEAARRHGDALVVGLNSDGSARRLKGAGRPVFGQRDRAEMVAALASVDLVVIFREVSSLPLIQELRPDVWVKGGDYVLDTVNQEERAFVESYGGAVALGERVEGASTTDVIARVKALPDT</sequence>
<dbReference type="EMBL" id="BARS01016341">
    <property type="protein sequence ID" value="GAF86606.1"/>
    <property type="molecule type" value="Genomic_DNA"/>
</dbReference>
<dbReference type="Pfam" id="PF01467">
    <property type="entry name" value="CTP_transf_like"/>
    <property type="match status" value="1"/>
</dbReference>
<dbReference type="PANTHER" id="PTHR43793">
    <property type="entry name" value="FAD SYNTHASE"/>
    <property type="match status" value="1"/>
</dbReference>
<dbReference type="AlphaFoldDB" id="X0TH49"/>
<comment type="caution">
    <text evidence="4">The sequence shown here is derived from an EMBL/GenBank/DDBJ whole genome shotgun (WGS) entry which is preliminary data.</text>
</comment>
<evidence type="ECO:0000256" key="2">
    <source>
        <dbReference type="ARBA" id="ARBA00022695"/>
    </source>
</evidence>
<reference evidence="4" key="1">
    <citation type="journal article" date="2014" name="Front. Microbiol.">
        <title>High frequency of phylogenetically diverse reductive dehalogenase-homologous genes in deep subseafloor sedimentary metagenomes.</title>
        <authorList>
            <person name="Kawai M."/>
            <person name="Futagami T."/>
            <person name="Toyoda A."/>
            <person name="Takaki Y."/>
            <person name="Nishi S."/>
            <person name="Hori S."/>
            <person name="Arai W."/>
            <person name="Tsubouchi T."/>
            <person name="Morono Y."/>
            <person name="Uchiyama I."/>
            <person name="Ito T."/>
            <person name="Fujiyama A."/>
            <person name="Inagaki F."/>
            <person name="Takami H."/>
        </authorList>
    </citation>
    <scope>NUCLEOTIDE SEQUENCE</scope>
    <source>
        <strain evidence="4">Expedition CK06-06</strain>
    </source>
</reference>
<evidence type="ECO:0000313" key="4">
    <source>
        <dbReference type="EMBL" id="GAF86606.1"/>
    </source>
</evidence>
<dbReference type="InterPro" id="IPR050385">
    <property type="entry name" value="Archaeal_FAD_synthase"/>
</dbReference>
<keyword evidence="1" id="KW-0808">Transferase</keyword>
<dbReference type="NCBIfam" id="TIGR00125">
    <property type="entry name" value="cyt_tran_rel"/>
    <property type="match status" value="1"/>
</dbReference>
<keyword evidence="2" id="KW-0548">Nucleotidyltransferase</keyword>
<dbReference type="Gene3D" id="3.40.50.620">
    <property type="entry name" value="HUPs"/>
    <property type="match status" value="1"/>
</dbReference>
<name>X0TH49_9ZZZZ</name>
<proteinExistence type="predicted"/>
<evidence type="ECO:0000259" key="3">
    <source>
        <dbReference type="Pfam" id="PF01467"/>
    </source>
</evidence>
<dbReference type="SUPFAM" id="SSF52374">
    <property type="entry name" value="Nucleotidylyl transferase"/>
    <property type="match status" value="1"/>
</dbReference>
<dbReference type="PANTHER" id="PTHR43793:SF2">
    <property type="entry name" value="BIFUNCTIONAL PROTEIN HLDE"/>
    <property type="match status" value="1"/>
</dbReference>
<dbReference type="InterPro" id="IPR004821">
    <property type="entry name" value="Cyt_trans-like"/>
</dbReference>
<accession>X0TH49</accession>
<organism evidence="4">
    <name type="scientific">marine sediment metagenome</name>
    <dbReference type="NCBI Taxonomy" id="412755"/>
    <lineage>
        <taxon>unclassified sequences</taxon>
        <taxon>metagenomes</taxon>
        <taxon>ecological metagenomes</taxon>
    </lineage>
</organism>
<feature type="domain" description="Cytidyltransferase-like" evidence="3">
    <location>
        <begin position="36"/>
        <end position="163"/>
    </location>
</feature>
<gene>
    <name evidence="4" type="ORF">S01H1_26903</name>
</gene>
<protein>
    <recommendedName>
        <fullName evidence="3">Cytidyltransferase-like domain-containing protein</fullName>
    </recommendedName>
</protein>
<evidence type="ECO:0000256" key="1">
    <source>
        <dbReference type="ARBA" id="ARBA00022679"/>
    </source>
</evidence>